<accession>A0A1Y1UA47</accession>
<dbReference type="Gene3D" id="1.10.8.60">
    <property type="match status" value="1"/>
</dbReference>
<dbReference type="Proteomes" id="UP000193218">
    <property type="component" value="Unassembled WGS sequence"/>
</dbReference>
<dbReference type="EMBL" id="NBSH01000016">
    <property type="protein sequence ID" value="ORX33955.1"/>
    <property type="molecule type" value="Genomic_DNA"/>
</dbReference>
<organism evidence="4 5">
    <name type="scientific">Kockovaella imperatae</name>
    <dbReference type="NCBI Taxonomy" id="4999"/>
    <lineage>
        <taxon>Eukaryota</taxon>
        <taxon>Fungi</taxon>
        <taxon>Dikarya</taxon>
        <taxon>Basidiomycota</taxon>
        <taxon>Agaricomycotina</taxon>
        <taxon>Tremellomycetes</taxon>
        <taxon>Tremellales</taxon>
        <taxon>Cuniculitremaceae</taxon>
        <taxon>Kockovaella</taxon>
    </lineage>
</organism>
<evidence type="ECO:0000313" key="5">
    <source>
        <dbReference type="Proteomes" id="UP000193218"/>
    </source>
</evidence>
<feature type="domain" description="AAA+ ATPase" evidence="3">
    <location>
        <begin position="224"/>
        <end position="371"/>
    </location>
</feature>
<dbReference type="PANTHER" id="PTHR10763">
    <property type="entry name" value="CELL DIVISION CONTROL PROTEIN 6-RELATED"/>
    <property type="match status" value="1"/>
</dbReference>
<evidence type="ECO:0000313" key="4">
    <source>
        <dbReference type="EMBL" id="ORX33955.1"/>
    </source>
</evidence>
<dbReference type="RefSeq" id="XP_021868243.1">
    <property type="nucleotide sequence ID" value="XM_022018685.1"/>
</dbReference>
<dbReference type="Pfam" id="PF00004">
    <property type="entry name" value="AAA"/>
    <property type="match status" value="1"/>
</dbReference>
<protein>
    <submittedName>
        <fullName evidence="4">p-loop containing nucleoside triphosphate hydrolase protein</fullName>
    </submittedName>
</protein>
<dbReference type="InterPro" id="IPR003959">
    <property type="entry name" value="ATPase_AAA_core"/>
</dbReference>
<comment type="caution">
    <text evidence="4">The sequence shown here is derived from an EMBL/GenBank/DDBJ whole genome shotgun (WGS) entry which is preliminary data.</text>
</comment>
<dbReference type="Gene3D" id="3.40.50.300">
    <property type="entry name" value="P-loop containing nucleotide triphosphate hydrolases"/>
    <property type="match status" value="1"/>
</dbReference>
<dbReference type="STRING" id="4999.A0A1Y1UA47"/>
<dbReference type="SUPFAM" id="SSF52540">
    <property type="entry name" value="P-loop containing nucleoside triphosphate hydrolases"/>
    <property type="match status" value="1"/>
</dbReference>
<gene>
    <name evidence="4" type="ORF">BD324DRAFT_653653</name>
</gene>
<keyword evidence="1" id="KW-0235">DNA replication</keyword>
<dbReference type="InParanoid" id="A0A1Y1UA47"/>
<dbReference type="InterPro" id="IPR027417">
    <property type="entry name" value="P-loop_NTPase"/>
</dbReference>
<dbReference type="FunFam" id="3.40.50.300:FF:003200">
    <property type="entry name" value="DNA clamp loader, putative"/>
    <property type="match status" value="1"/>
</dbReference>
<dbReference type="CDD" id="cd00009">
    <property type="entry name" value="AAA"/>
    <property type="match status" value="1"/>
</dbReference>
<dbReference type="InterPro" id="IPR050311">
    <property type="entry name" value="ORC1/CDC6"/>
</dbReference>
<dbReference type="InterPro" id="IPR003593">
    <property type="entry name" value="AAA+_ATPase"/>
</dbReference>
<dbReference type="GeneID" id="33560494"/>
<dbReference type="OrthoDB" id="1926878at2759"/>
<dbReference type="GO" id="GO:0005524">
    <property type="term" value="F:ATP binding"/>
    <property type="evidence" value="ECO:0007669"/>
    <property type="project" value="InterPro"/>
</dbReference>
<dbReference type="GO" id="GO:0016887">
    <property type="term" value="F:ATP hydrolysis activity"/>
    <property type="evidence" value="ECO:0007669"/>
    <property type="project" value="InterPro"/>
</dbReference>
<dbReference type="FunCoup" id="A0A1Y1UA47">
    <property type="interactions" value="374"/>
</dbReference>
<evidence type="ECO:0000256" key="2">
    <source>
        <dbReference type="SAM" id="MobiDB-lite"/>
    </source>
</evidence>
<dbReference type="SMART" id="SM00382">
    <property type="entry name" value="AAA"/>
    <property type="match status" value="1"/>
</dbReference>
<proteinExistence type="predicted"/>
<dbReference type="GO" id="GO:0003688">
    <property type="term" value="F:DNA replication origin binding"/>
    <property type="evidence" value="ECO:0007669"/>
    <property type="project" value="TreeGrafter"/>
</dbReference>
<keyword evidence="4" id="KW-0378">Hydrolase</keyword>
<dbReference type="AlphaFoldDB" id="A0A1Y1UA47"/>
<keyword evidence="5" id="KW-1185">Reference proteome</keyword>
<feature type="compositionally biased region" description="Low complexity" evidence="2">
    <location>
        <begin position="112"/>
        <end position="150"/>
    </location>
</feature>
<reference evidence="4 5" key="1">
    <citation type="submission" date="2017-03" db="EMBL/GenBank/DDBJ databases">
        <title>Widespread Adenine N6-methylation of Active Genes in Fungi.</title>
        <authorList>
            <consortium name="DOE Joint Genome Institute"/>
            <person name="Mondo S.J."/>
            <person name="Dannebaum R.O."/>
            <person name="Kuo R.C."/>
            <person name="Louie K.B."/>
            <person name="Bewick A.J."/>
            <person name="Labutti K."/>
            <person name="Haridas S."/>
            <person name="Kuo A."/>
            <person name="Salamov A."/>
            <person name="Ahrendt S.R."/>
            <person name="Lau R."/>
            <person name="Bowen B.P."/>
            <person name="Lipzen A."/>
            <person name="Sullivan W."/>
            <person name="Andreopoulos W.B."/>
            <person name="Clum A."/>
            <person name="Lindquist E."/>
            <person name="Daum C."/>
            <person name="Northen T.R."/>
            <person name="Ramamoorthy G."/>
            <person name="Schmitz R.J."/>
            <person name="Gryganskyi A."/>
            <person name="Culley D."/>
            <person name="Magnuson J."/>
            <person name="James T.Y."/>
            <person name="O'Malley M.A."/>
            <person name="Stajich J.E."/>
            <person name="Spatafora J.W."/>
            <person name="Visel A."/>
            <person name="Grigoriev I.V."/>
        </authorList>
    </citation>
    <scope>NUCLEOTIDE SEQUENCE [LARGE SCALE GENOMIC DNA]</scope>
    <source>
        <strain evidence="4 5">NRRL Y-17943</strain>
    </source>
</reference>
<sequence>MPGPSKRTRQDPETPTRRRTPRPTPPPTPLTRSNSQLTIPTRRSLGSHASLPSPGVFGGGTLVRTMSQPAILLTKPDFSKDDVPLHPGKENIPPRKDSESSSRRKRIRVAPRPRSGSVSSRQSDSRISSTPSFLSSRFSSPAPSSFTSSSDLDQPCDTPRSPRLALPTPPPSSPCEIDLEPINLDANPYKAIKSRLRLSNASGIIGRQEEQKAIREYVASTYKLDVGMYVSGPPGTGKTATVNAMARALGNEGWRPIEVCCMGLKANDLWMHFAQAMGCDNAENVVIAALQNTREPLLVILDEIDSVMPPAPAVAPPAISHLLSKIFSLPTTTDGRVKVIAISNTLDLTLRARLVLPDGATPSVLPFKAYGGQDMIPIVSSRIGDSIDPKALELLSKKVEAQNGDLRMCLSVLTSAVSLAEAEWLKKDTFVKVSLAHIIKAFTTYTLRAAAGSSATVDTVTGKKVRSVPLQGKMVLVAILIAQGPLSTTSLYTTYVSLLSHHSSPYPPSSESDYQDLLSNLEVLGLITCGPSRKLTLCCREEEIRDGLGLNSAKRGLAEDVVAKIWEREQARLRRASGVADL</sequence>
<dbReference type="GO" id="GO:0005634">
    <property type="term" value="C:nucleus"/>
    <property type="evidence" value="ECO:0007669"/>
    <property type="project" value="TreeGrafter"/>
</dbReference>
<dbReference type="PRINTS" id="PR00830">
    <property type="entry name" value="ENDOLAPTASE"/>
</dbReference>
<dbReference type="GO" id="GO:0006270">
    <property type="term" value="P:DNA replication initiation"/>
    <property type="evidence" value="ECO:0007669"/>
    <property type="project" value="TreeGrafter"/>
</dbReference>
<evidence type="ECO:0000256" key="1">
    <source>
        <dbReference type="ARBA" id="ARBA00022705"/>
    </source>
</evidence>
<name>A0A1Y1UA47_9TREE</name>
<evidence type="ECO:0000259" key="3">
    <source>
        <dbReference type="SMART" id="SM00382"/>
    </source>
</evidence>
<dbReference type="PANTHER" id="PTHR10763:SF26">
    <property type="entry name" value="CELL DIVISION CONTROL PROTEIN 6 HOMOLOG"/>
    <property type="match status" value="1"/>
</dbReference>
<feature type="compositionally biased region" description="Basic and acidic residues" evidence="2">
    <location>
        <begin position="77"/>
        <end position="102"/>
    </location>
</feature>
<feature type="region of interest" description="Disordered" evidence="2">
    <location>
        <begin position="1"/>
        <end position="173"/>
    </location>
</feature>
<dbReference type="GO" id="GO:0033314">
    <property type="term" value="P:mitotic DNA replication checkpoint signaling"/>
    <property type="evidence" value="ECO:0007669"/>
    <property type="project" value="TreeGrafter"/>
</dbReference>